<dbReference type="Pfam" id="PF07876">
    <property type="entry name" value="Dabb"/>
    <property type="match status" value="1"/>
</dbReference>
<dbReference type="EMBL" id="CP045809">
    <property type="protein sequence ID" value="QHN37428.1"/>
    <property type="molecule type" value="Genomic_DNA"/>
</dbReference>
<keyword evidence="4" id="KW-1185">Reference proteome</keyword>
<sequence length="95" mass="10878">MCARETEMATDRNVLNGSSSTPVAPSSRWTHVWEQEFTGIDALLGQYMHHPVHWALVDRWFDAECPDRIVTDRVYHSFCTMSETIIDSHRSAPVS</sequence>
<reference evidence="3" key="1">
    <citation type="journal article" date="2021" name="Nat. Microbiol.">
        <title>Cocultivation of an ultrasmall environmental parasitic bacterium with lytic ability against bacteria associated with wastewater foams.</title>
        <authorList>
            <person name="Batinovic S."/>
            <person name="Rose J.J.A."/>
            <person name="Ratcliffe J."/>
            <person name="Seviour R.J."/>
            <person name="Petrovski S."/>
        </authorList>
    </citation>
    <scope>NUCLEOTIDE SEQUENCE</scope>
    <source>
        <strain evidence="3">CON9</strain>
    </source>
</reference>
<gene>
    <name evidence="3" type="ORF">GII31_07850</name>
</gene>
<evidence type="ECO:0000313" key="3">
    <source>
        <dbReference type="EMBL" id="QHN37428.1"/>
    </source>
</evidence>
<feature type="compositionally biased region" description="Basic and acidic residues" evidence="1">
    <location>
        <begin position="1"/>
        <end position="10"/>
    </location>
</feature>
<dbReference type="SUPFAM" id="SSF54909">
    <property type="entry name" value="Dimeric alpha+beta barrel"/>
    <property type="match status" value="1"/>
</dbReference>
<feature type="region of interest" description="Disordered" evidence="1">
    <location>
        <begin position="1"/>
        <end position="25"/>
    </location>
</feature>
<accession>A0ABX6INA9</accession>
<dbReference type="InterPro" id="IPR011008">
    <property type="entry name" value="Dimeric_a/b-barrel"/>
</dbReference>
<proteinExistence type="predicted"/>
<name>A0ABX6INA9_9ACTN</name>
<dbReference type="Proteomes" id="UP001059836">
    <property type="component" value="Chromosome"/>
</dbReference>
<evidence type="ECO:0000259" key="2">
    <source>
        <dbReference type="PROSITE" id="PS51502"/>
    </source>
</evidence>
<evidence type="ECO:0000313" key="4">
    <source>
        <dbReference type="Proteomes" id="UP001059836"/>
    </source>
</evidence>
<evidence type="ECO:0000256" key="1">
    <source>
        <dbReference type="SAM" id="MobiDB-lite"/>
    </source>
</evidence>
<organism evidence="3 4">
    <name type="scientific">Gordonia pseudamarae</name>
    <dbReference type="NCBI Taxonomy" id="2831662"/>
    <lineage>
        <taxon>Bacteria</taxon>
        <taxon>Bacillati</taxon>
        <taxon>Actinomycetota</taxon>
        <taxon>Actinomycetes</taxon>
        <taxon>Mycobacteriales</taxon>
        <taxon>Gordoniaceae</taxon>
        <taxon>Gordonia</taxon>
    </lineage>
</organism>
<dbReference type="PROSITE" id="PS51502">
    <property type="entry name" value="S_R_A_B_BARREL"/>
    <property type="match status" value="1"/>
</dbReference>
<protein>
    <recommendedName>
        <fullName evidence="2">Stress-response A/B barrel domain-containing protein</fullName>
    </recommendedName>
</protein>
<feature type="compositionally biased region" description="Polar residues" evidence="1">
    <location>
        <begin position="13"/>
        <end position="25"/>
    </location>
</feature>
<dbReference type="InterPro" id="IPR013097">
    <property type="entry name" value="Dabb"/>
</dbReference>
<feature type="domain" description="Stress-response A/B barrel" evidence="2">
    <location>
        <begin position="1"/>
        <end position="73"/>
    </location>
</feature>